<dbReference type="SUPFAM" id="SSF46894">
    <property type="entry name" value="C-terminal effector domain of the bipartite response regulators"/>
    <property type="match status" value="1"/>
</dbReference>
<proteinExistence type="predicted"/>
<name>A0A8J7PFR5_9BACT</name>
<dbReference type="CDD" id="cd17535">
    <property type="entry name" value="REC_NarL-like"/>
    <property type="match status" value="1"/>
</dbReference>
<dbReference type="PANTHER" id="PTHR43214:SF43">
    <property type="entry name" value="TWO-COMPONENT RESPONSE REGULATOR"/>
    <property type="match status" value="1"/>
</dbReference>
<gene>
    <name evidence="5" type="ORF">J0M35_02350</name>
</gene>
<dbReference type="Gene3D" id="3.40.50.2300">
    <property type="match status" value="1"/>
</dbReference>
<dbReference type="EMBL" id="JAFLCK010000002">
    <property type="protein sequence ID" value="MBN8659175.1"/>
    <property type="molecule type" value="Genomic_DNA"/>
</dbReference>
<evidence type="ECO:0000313" key="6">
    <source>
        <dbReference type="Proteomes" id="UP000664277"/>
    </source>
</evidence>
<sequence>MSTLIVDDEERDRTWLKNLLTTSPSLQGELPQPIHEGQDGSQAVELATKHHPKLVFLDIKMPNLSGIKAAEQILKLLPDTGVIMLSNFSDEVYVRQLWKVVPPNGVFGYVLKSASDEQVVEAAKAVLSGDCWIHPGIARVIQRTQNRATSLTPAEYEALVCIALGMTDHAIAKKLYLTEKAVQSRLKSLYAKLGIPGRSESHDTEFNQRCRAVYVSTRRGLINQSELDDWEAKMQESKADVK</sequence>
<dbReference type="InterPro" id="IPR058245">
    <property type="entry name" value="NreC/VraR/RcsB-like_REC"/>
</dbReference>
<dbReference type="InterPro" id="IPR016032">
    <property type="entry name" value="Sig_transdc_resp-reg_C-effctor"/>
</dbReference>
<keyword evidence="1 3" id="KW-0597">Phosphoprotein</keyword>
<dbReference type="InterPro" id="IPR000792">
    <property type="entry name" value="Tscrpt_reg_LuxR_C"/>
</dbReference>
<dbReference type="GO" id="GO:0003677">
    <property type="term" value="F:DNA binding"/>
    <property type="evidence" value="ECO:0007669"/>
    <property type="project" value="UniProtKB-KW"/>
</dbReference>
<dbReference type="AlphaFoldDB" id="A0A8J7PFR5"/>
<comment type="caution">
    <text evidence="5">The sequence shown here is derived from an EMBL/GenBank/DDBJ whole genome shotgun (WGS) entry which is preliminary data.</text>
</comment>
<keyword evidence="2" id="KW-0238">DNA-binding</keyword>
<dbReference type="InterPro" id="IPR011006">
    <property type="entry name" value="CheY-like_superfamily"/>
</dbReference>
<dbReference type="InterPro" id="IPR039420">
    <property type="entry name" value="WalR-like"/>
</dbReference>
<evidence type="ECO:0000313" key="5">
    <source>
        <dbReference type="EMBL" id="MBN8659175.1"/>
    </source>
</evidence>
<dbReference type="GO" id="GO:0000160">
    <property type="term" value="P:phosphorelay signal transduction system"/>
    <property type="evidence" value="ECO:0007669"/>
    <property type="project" value="InterPro"/>
</dbReference>
<evidence type="ECO:0000256" key="3">
    <source>
        <dbReference type="PROSITE-ProRule" id="PRU00169"/>
    </source>
</evidence>
<evidence type="ECO:0000256" key="1">
    <source>
        <dbReference type="ARBA" id="ARBA00022553"/>
    </source>
</evidence>
<dbReference type="SMART" id="SM00421">
    <property type="entry name" value="HTH_LUXR"/>
    <property type="match status" value="1"/>
</dbReference>
<feature type="modified residue" description="4-aspartylphosphate" evidence="3">
    <location>
        <position position="58"/>
    </location>
</feature>
<organism evidence="5 6">
    <name type="scientific">Candidatus Obscuribacter phosphatis</name>
    <dbReference type="NCBI Taxonomy" id="1906157"/>
    <lineage>
        <taxon>Bacteria</taxon>
        <taxon>Bacillati</taxon>
        <taxon>Candidatus Melainabacteria</taxon>
        <taxon>Candidatus Obscuribacterales</taxon>
        <taxon>Candidatus Obscuribacteraceae</taxon>
        <taxon>Candidatus Obscuribacter</taxon>
    </lineage>
</organism>
<protein>
    <submittedName>
        <fullName evidence="5">Response regulator transcription factor</fullName>
    </submittedName>
</protein>
<dbReference type="GO" id="GO:0006355">
    <property type="term" value="P:regulation of DNA-templated transcription"/>
    <property type="evidence" value="ECO:0007669"/>
    <property type="project" value="InterPro"/>
</dbReference>
<evidence type="ECO:0000259" key="4">
    <source>
        <dbReference type="PROSITE" id="PS50110"/>
    </source>
</evidence>
<accession>A0A8J7PFR5</accession>
<reference evidence="5" key="1">
    <citation type="submission" date="2021-02" db="EMBL/GenBank/DDBJ databases">
        <title>Genome-Resolved Metagenomics of a Microbial Community Performing Photosynthetic Biological Nutrient Removal.</title>
        <authorList>
            <person name="Mcdaniel E.A."/>
        </authorList>
    </citation>
    <scope>NUCLEOTIDE SEQUENCE</scope>
    <source>
        <strain evidence="5">UWPOB_OBS1</strain>
    </source>
</reference>
<dbReference type="Pfam" id="PF00196">
    <property type="entry name" value="GerE"/>
    <property type="match status" value="1"/>
</dbReference>
<dbReference type="PROSITE" id="PS50110">
    <property type="entry name" value="RESPONSE_REGULATORY"/>
    <property type="match status" value="1"/>
</dbReference>
<dbReference type="InterPro" id="IPR001789">
    <property type="entry name" value="Sig_transdc_resp-reg_receiver"/>
</dbReference>
<dbReference type="Proteomes" id="UP000664277">
    <property type="component" value="Unassembled WGS sequence"/>
</dbReference>
<dbReference type="PANTHER" id="PTHR43214">
    <property type="entry name" value="TWO-COMPONENT RESPONSE REGULATOR"/>
    <property type="match status" value="1"/>
</dbReference>
<feature type="domain" description="Response regulatory" evidence="4">
    <location>
        <begin position="2"/>
        <end position="127"/>
    </location>
</feature>
<dbReference type="SMART" id="SM00448">
    <property type="entry name" value="REC"/>
    <property type="match status" value="1"/>
</dbReference>
<evidence type="ECO:0000256" key="2">
    <source>
        <dbReference type="ARBA" id="ARBA00023125"/>
    </source>
</evidence>
<dbReference type="Pfam" id="PF00072">
    <property type="entry name" value="Response_reg"/>
    <property type="match status" value="1"/>
</dbReference>
<dbReference type="SUPFAM" id="SSF52172">
    <property type="entry name" value="CheY-like"/>
    <property type="match status" value="1"/>
</dbReference>